<dbReference type="GO" id="GO:0071897">
    <property type="term" value="P:DNA biosynthetic process"/>
    <property type="evidence" value="ECO:0007669"/>
    <property type="project" value="UniProtKB-KW"/>
</dbReference>
<comment type="similarity">
    <text evidence="1">Belongs to the ribonucleoside diphosphate reductase class-2 family.</text>
</comment>
<evidence type="ECO:0000256" key="3">
    <source>
        <dbReference type="ARBA" id="ARBA00022634"/>
    </source>
</evidence>
<evidence type="ECO:0000256" key="1">
    <source>
        <dbReference type="ARBA" id="ARBA00007405"/>
    </source>
</evidence>
<organism evidence="7 8">
    <name type="scientific">Ligaoa zhengdingensis</name>
    <dbReference type="NCBI Taxonomy" id="2763658"/>
    <lineage>
        <taxon>Bacteria</taxon>
        <taxon>Bacillati</taxon>
        <taxon>Bacillota</taxon>
        <taxon>Clostridia</taxon>
        <taxon>Eubacteriales</taxon>
        <taxon>Oscillospiraceae</taxon>
        <taxon>Ligaoa</taxon>
    </lineage>
</organism>
<dbReference type="GO" id="GO:0000166">
    <property type="term" value="F:nucleotide binding"/>
    <property type="evidence" value="ECO:0007669"/>
    <property type="project" value="UniProtKB-KW"/>
</dbReference>
<evidence type="ECO:0000313" key="8">
    <source>
        <dbReference type="Proteomes" id="UP000653127"/>
    </source>
</evidence>
<dbReference type="EMBL" id="JACRST010000001">
    <property type="protein sequence ID" value="MBC8545375.1"/>
    <property type="molecule type" value="Genomic_DNA"/>
</dbReference>
<dbReference type="NCBIfam" id="TIGR03905">
    <property type="entry name" value="TIGR03905_4_Cys"/>
    <property type="match status" value="1"/>
</dbReference>
<comment type="caution">
    <text evidence="7">The sequence shown here is derived from an EMBL/GenBank/DDBJ whole genome shotgun (WGS) entry which is preliminary data.</text>
</comment>
<dbReference type="Proteomes" id="UP000653127">
    <property type="component" value="Unassembled WGS sequence"/>
</dbReference>
<proteinExistence type="inferred from homology"/>
<dbReference type="InterPro" id="IPR024434">
    <property type="entry name" value="TSCPD_dom"/>
</dbReference>
<dbReference type="InterPro" id="IPR023806">
    <property type="entry name" value="CHP03905"/>
</dbReference>
<sequence>MLVTYYPKDVCSKLIKLDVEGGVIRSVEFLGGCAGNAKGISALVKDRPVNEVIETLRGIRCGLKRTSCPDQLALALKEIQDKAE</sequence>
<protein>
    <recommendedName>
        <fullName evidence="2">ribonucleoside-diphosphate reductase</fullName>
        <ecNumber evidence="2">1.17.4.1</ecNumber>
    </recommendedName>
</protein>
<evidence type="ECO:0000256" key="2">
    <source>
        <dbReference type="ARBA" id="ARBA00012274"/>
    </source>
</evidence>
<keyword evidence="8" id="KW-1185">Reference proteome</keyword>
<evidence type="ECO:0000256" key="4">
    <source>
        <dbReference type="ARBA" id="ARBA00022741"/>
    </source>
</evidence>
<evidence type="ECO:0000259" key="6">
    <source>
        <dbReference type="Pfam" id="PF12637"/>
    </source>
</evidence>
<evidence type="ECO:0000313" key="7">
    <source>
        <dbReference type="EMBL" id="MBC8545375.1"/>
    </source>
</evidence>
<feature type="domain" description="TSCPD" evidence="6">
    <location>
        <begin position="7"/>
        <end position="79"/>
    </location>
</feature>
<reference evidence="7" key="1">
    <citation type="submission" date="2020-08" db="EMBL/GenBank/DDBJ databases">
        <title>Genome public.</title>
        <authorList>
            <person name="Liu C."/>
            <person name="Sun Q."/>
        </authorList>
    </citation>
    <scope>NUCLEOTIDE SEQUENCE</scope>
    <source>
        <strain evidence="7">NSJ-31</strain>
    </source>
</reference>
<dbReference type="RefSeq" id="WP_249281529.1">
    <property type="nucleotide sequence ID" value="NZ_JACRST010000001.1"/>
</dbReference>
<gene>
    <name evidence="7" type="ORF">H8711_00295</name>
</gene>
<dbReference type="GO" id="GO:0004748">
    <property type="term" value="F:ribonucleoside-diphosphate reductase activity, thioredoxin disulfide as acceptor"/>
    <property type="evidence" value="ECO:0007669"/>
    <property type="project" value="UniProtKB-EC"/>
</dbReference>
<keyword evidence="3" id="KW-0237">DNA synthesis</keyword>
<dbReference type="EC" id="1.17.4.1" evidence="2"/>
<comment type="catalytic activity">
    <reaction evidence="5">
        <text>a 2'-deoxyribonucleoside 5'-diphosphate + [thioredoxin]-disulfide + H2O = a ribonucleoside 5'-diphosphate + [thioredoxin]-dithiol</text>
        <dbReference type="Rhea" id="RHEA:23252"/>
        <dbReference type="Rhea" id="RHEA-COMP:10698"/>
        <dbReference type="Rhea" id="RHEA-COMP:10700"/>
        <dbReference type="ChEBI" id="CHEBI:15377"/>
        <dbReference type="ChEBI" id="CHEBI:29950"/>
        <dbReference type="ChEBI" id="CHEBI:50058"/>
        <dbReference type="ChEBI" id="CHEBI:57930"/>
        <dbReference type="ChEBI" id="CHEBI:73316"/>
        <dbReference type="EC" id="1.17.4.1"/>
    </reaction>
</comment>
<name>A0A926I3I2_9FIRM</name>
<keyword evidence="4" id="KW-0547">Nucleotide-binding</keyword>
<dbReference type="Pfam" id="PF12637">
    <property type="entry name" value="TSCPD"/>
    <property type="match status" value="1"/>
</dbReference>
<accession>A0A926I3I2</accession>
<evidence type="ECO:0000256" key="5">
    <source>
        <dbReference type="ARBA" id="ARBA00047754"/>
    </source>
</evidence>
<dbReference type="AlphaFoldDB" id="A0A926I3I2"/>